<gene>
    <name evidence="8" type="ORF">HMPREF1541_03671</name>
</gene>
<dbReference type="InterPro" id="IPR036188">
    <property type="entry name" value="FAD/NAD-bd_sf"/>
</dbReference>
<dbReference type="VEuPathDB" id="FungiDB:HMPREF1541_03671"/>
<dbReference type="Gene3D" id="3.50.50.60">
    <property type="entry name" value="FAD/NAD(P)-binding domain"/>
    <property type="match status" value="1"/>
</dbReference>
<dbReference type="GO" id="GO:0016614">
    <property type="term" value="F:oxidoreductase activity, acting on CH-OH group of donors"/>
    <property type="evidence" value="ECO:0007669"/>
    <property type="project" value="InterPro"/>
</dbReference>
<organism evidence="8 9">
    <name type="scientific">Cyphellophora europaea (strain CBS 101466)</name>
    <name type="common">Phialophora europaea</name>
    <dbReference type="NCBI Taxonomy" id="1220924"/>
    <lineage>
        <taxon>Eukaryota</taxon>
        <taxon>Fungi</taxon>
        <taxon>Dikarya</taxon>
        <taxon>Ascomycota</taxon>
        <taxon>Pezizomycotina</taxon>
        <taxon>Eurotiomycetes</taxon>
        <taxon>Chaetothyriomycetidae</taxon>
        <taxon>Chaetothyriales</taxon>
        <taxon>Cyphellophoraceae</taxon>
        <taxon>Cyphellophora</taxon>
    </lineage>
</organism>
<comment type="cofactor">
    <cofactor evidence="1 6">
        <name>FAD</name>
        <dbReference type="ChEBI" id="CHEBI:57692"/>
    </cofactor>
</comment>
<reference evidence="8 9" key="1">
    <citation type="submission" date="2013-03" db="EMBL/GenBank/DDBJ databases">
        <title>The Genome Sequence of Phialophora europaea CBS 101466.</title>
        <authorList>
            <consortium name="The Broad Institute Genomics Platform"/>
            <person name="Cuomo C."/>
            <person name="de Hoog S."/>
            <person name="Gorbushina A."/>
            <person name="Walker B."/>
            <person name="Young S.K."/>
            <person name="Zeng Q."/>
            <person name="Gargeya S."/>
            <person name="Fitzgerald M."/>
            <person name="Haas B."/>
            <person name="Abouelleil A."/>
            <person name="Allen A.W."/>
            <person name="Alvarado L."/>
            <person name="Arachchi H.M."/>
            <person name="Berlin A.M."/>
            <person name="Chapman S.B."/>
            <person name="Gainer-Dewar J."/>
            <person name="Goldberg J."/>
            <person name="Griggs A."/>
            <person name="Gujja S."/>
            <person name="Hansen M."/>
            <person name="Howarth C."/>
            <person name="Imamovic A."/>
            <person name="Ireland A."/>
            <person name="Larimer J."/>
            <person name="McCowan C."/>
            <person name="Murphy C."/>
            <person name="Pearson M."/>
            <person name="Poon T.W."/>
            <person name="Priest M."/>
            <person name="Roberts A."/>
            <person name="Saif S."/>
            <person name="Shea T."/>
            <person name="Sisk P."/>
            <person name="Sykes S."/>
            <person name="Wortman J."/>
            <person name="Nusbaum C."/>
            <person name="Birren B."/>
        </authorList>
    </citation>
    <scope>NUCLEOTIDE SEQUENCE [LARGE SCALE GENOMIC DNA]</scope>
    <source>
        <strain evidence="8 9">CBS 101466</strain>
    </source>
</reference>
<dbReference type="InterPro" id="IPR012132">
    <property type="entry name" value="GMC_OxRdtase"/>
</dbReference>
<evidence type="ECO:0000256" key="2">
    <source>
        <dbReference type="ARBA" id="ARBA00010790"/>
    </source>
</evidence>
<feature type="domain" description="Glucose-methanol-choline oxidoreductase N-terminal" evidence="7">
    <location>
        <begin position="270"/>
        <end position="284"/>
    </location>
</feature>
<dbReference type="InterPro" id="IPR000172">
    <property type="entry name" value="GMC_OxRdtase_N"/>
</dbReference>
<comment type="similarity">
    <text evidence="2">Belongs to the GMC oxidoreductase family.</text>
</comment>
<keyword evidence="9" id="KW-1185">Reference proteome</keyword>
<dbReference type="EMBL" id="KB822719">
    <property type="protein sequence ID" value="ETN41734.1"/>
    <property type="molecule type" value="Genomic_DNA"/>
</dbReference>
<protein>
    <recommendedName>
        <fullName evidence="7">Glucose-methanol-choline oxidoreductase N-terminal domain-containing protein</fullName>
    </recommendedName>
</protein>
<evidence type="ECO:0000256" key="1">
    <source>
        <dbReference type="ARBA" id="ARBA00001974"/>
    </source>
</evidence>
<feature type="active site" description="Proton acceptor" evidence="5">
    <location>
        <position position="559"/>
    </location>
</feature>
<keyword evidence="4 6" id="KW-0274">FAD</keyword>
<keyword evidence="3" id="KW-0285">Flavoprotein</keyword>
<feature type="binding site" evidence="6">
    <location>
        <position position="229"/>
    </location>
    <ligand>
        <name>FAD</name>
        <dbReference type="ChEBI" id="CHEBI:57692"/>
    </ligand>
</feature>
<dbReference type="PANTHER" id="PTHR11552">
    <property type="entry name" value="GLUCOSE-METHANOL-CHOLINE GMC OXIDOREDUCTASE"/>
    <property type="match status" value="1"/>
</dbReference>
<evidence type="ECO:0000256" key="4">
    <source>
        <dbReference type="ARBA" id="ARBA00022827"/>
    </source>
</evidence>
<dbReference type="PANTHER" id="PTHR11552:SF147">
    <property type="entry name" value="CHOLINE DEHYDROGENASE, MITOCHONDRIAL"/>
    <property type="match status" value="1"/>
</dbReference>
<dbReference type="GeneID" id="19971010"/>
<dbReference type="GO" id="GO:0050660">
    <property type="term" value="F:flavin adenine dinucleotide binding"/>
    <property type="evidence" value="ECO:0007669"/>
    <property type="project" value="InterPro"/>
</dbReference>
<dbReference type="Proteomes" id="UP000030752">
    <property type="component" value="Unassembled WGS sequence"/>
</dbReference>
<dbReference type="PROSITE" id="PS51257">
    <property type="entry name" value="PROKAR_LIPOPROTEIN"/>
    <property type="match status" value="1"/>
</dbReference>
<sequence length="584" mass="64069">MSPGRIAQQDEYDFIICGGGTSGCVVAGRLAEDANTKILLIEAGAHNKDLENVHMVGGWSQNFDTDNDWRLVSEPMKGVNDRHVKLSRGRFLGGSSGVNGTLVVKGTKQDFDDWELPGWSGEEVFGYMRKAENFHNKSWFNPDEKTPHGTSGHLHTEPHDLAPISKLVLQSMEYKGLPLIPDICSSGNCAHGCGHAARTHHKGIRTTGADFVTNNQHKANIDILVDTTVDKINFDTVEDGIPRATSVTVIDREGNSTKVRARKEIIVSAGAYCSPPLLMRSGIGPGPELGKHGIPVLVNSPGVGQNLLDHLITFTFYEVNKPGITNDHLVYHDNAAMAAFRLYKEEKSGILSTFPFGAFGFARLDDRLQDSKLWQEAKRKQGRDPMDLTPSQPHVEFFTTELYGGPKQYEDFPIDHKHAFAMITELFSPRSTGTVTLASASPHDNPKIDHNYLADPLDLLVMTEGTRLGNEIVTQGPATAELISGSWPADLQHHKFTHRDQWIDHVKTHATTCYHAAGTCKMGNDGDEMAVLDSQLKVRGVKGLRVADCSVMPRLHSGHTQMPAYAIGEKCADLLKASWNKASA</sequence>
<accession>W2S187</accession>
<dbReference type="PIRSF" id="PIRSF000137">
    <property type="entry name" value="Alcohol_oxidase"/>
    <property type="match status" value="1"/>
</dbReference>
<dbReference type="STRING" id="1220924.W2S187"/>
<feature type="active site" description="Proton donor" evidence="5">
    <location>
        <position position="515"/>
    </location>
</feature>
<evidence type="ECO:0000256" key="3">
    <source>
        <dbReference type="ARBA" id="ARBA00022630"/>
    </source>
</evidence>
<dbReference type="OrthoDB" id="269227at2759"/>
<evidence type="ECO:0000256" key="5">
    <source>
        <dbReference type="PIRSR" id="PIRSR000137-1"/>
    </source>
</evidence>
<dbReference type="eggNOG" id="KOG1238">
    <property type="taxonomic scope" value="Eukaryota"/>
</dbReference>
<dbReference type="InterPro" id="IPR007867">
    <property type="entry name" value="GMC_OxRtase_C"/>
</dbReference>
<evidence type="ECO:0000256" key="6">
    <source>
        <dbReference type="PIRSR" id="PIRSR000137-2"/>
    </source>
</evidence>
<dbReference type="SUPFAM" id="SSF54373">
    <property type="entry name" value="FAD-linked reductases, C-terminal domain"/>
    <property type="match status" value="1"/>
</dbReference>
<name>W2S187_CYPE1</name>
<evidence type="ECO:0000313" key="8">
    <source>
        <dbReference type="EMBL" id="ETN41734.1"/>
    </source>
</evidence>
<dbReference type="SUPFAM" id="SSF51905">
    <property type="entry name" value="FAD/NAD(P)-binding domain"/>
    <property type="match status" value="1"/>
</dbReference>
<dbReference type="InParanoid" id="W2S187"/>
<dbReference type="RefSeq" id="XP_008716243.1">
    <property type="nucleotide sequence ID" value="XM_008718021.1"/>
</dbReference>
<dbReference type="PROSITE" id="PS00624">
    <property type="entry name" value="GMC_OXRED_2"/>
    <property type="match status" value="1"/>
</dbReference>
<dbReference type="HOGENOM" id="CLU_002865_7_2_1"/>
<dbReference type="Gene3D" id="3.30.560.10">
    <property type="entry name" value="Glucose Oxidase, domain 3"/>
    <property type="match status" value="1"/>
</dbReference>
<evidence type="ECO:0000313" key="9">
    <source>
        <dbReference type="Proteomes" id="UP000030752"/>
    </source>
</evidence>
<dbReference type="Pfam" id="PF05199">
    <property type="entry name" value="GMC_oxred_C"/>
    <property type="match status" value="1"/>
</dbReference>
<feature type="binding site" evidence="6">
    <location>
        <begin position="21"/>
        <end position="22"/>
    </location>
    <ligand>
        <name>FAD</name>
        <dbReference type="ChEBI" id="CHEBI:57692"/>
    </ligand>
</feature>
<proteinExistence type="inferred from homology"/>
<evidence type="ECO:0000259" key="7">
    <source>
        <dbReference type="PROSITE" id="PS00624"/>
    </source>
</evidence>
<dbReference type="Pfam" id="PF00732">
    <property type="entry name" value="GMC_oxred_N"/>
    <property type="match status" value="1"/>
</dbReference>
<dbReference type="AlphaFoldDB" id="W2S187"/>